<dbReference type="Pfam" id="PF22694">
    <property type="entry name" value="CtpB_N-like"/>
    <property type="match status" value="1"/>
</dbReference>
<dbReference type="SMART" id="SM00245">
    <property type="entry name" value="TSPc"/>
    <property type="match status" value="1"/>
</dbReference>
<evidence type="ECO:0000256" key="5">
    <source>
        <dbReference type="RuleBase" id="RU004404"/>
    </source>
</evidence>
<dbReference type="CDD" id="cd06782">
    <property type="entry name" value="cpPDZ_CPP-like"/>
    <property type="match status" value="1"/>
</dbReference>
<keyword evidence="6" id="KW-0472">Membrane</keyword>
<dbReference type="FunFam" id="2.30.42.10:FF:000063">
    <property type="entry name" value="Peptidase, S41 family"/>
    <property type="match status" value="1"/>
</dbReference>
<evidence type="ECO:0000256" key="3">
    <source>
        <dbReference type="ARBA" id="ARBA00022801"/>
    </source>
</evidence>
<dbReference type="PANTHER" id="PTHR32060:SF30">
    <property type="entry name" value="CARBOXY-TERMINAL PROCESSING PROTEASE CTPA"/>
    <property type="match status" value="1"/>
</dbReference>
<feature type="domain" description="PDZ" evidence="7">
    <location>
        <begin position="136"/>
        <end position="204"/>
    </location>
</feature>
<dbReference type="InterPro" id="IPR005151">
    <property type="entry name" value="Tail-specific_protease"/>
</dbReference>
<keyword evidence="4 5" id="KW-0720">Serine protease</keyword>
<comment type="caution">
    <text evidence="8">The sequence shown here is derived from an EMBL/GenBank/DDBJ whole genome shotgun (WGS) entry which is preliminary data.</text>
</comment>
<evidence type="ECO:0000313" key="9">
    <source>
        <dbReference type="Proteomes" id="UP000178925"/>
    </source>
</evidence>
<proteinExistence type="inferred from homology"/>
<keyword evidence="2 5" id="KW-0645">Protease</keyword>
<feature type="transmembrane region" description="Helical" evidence="6">
    <location>
        <begin position="27"/>
        <end position="47"/>
    </location>
</feature>
<dbReference type="InterPro" id="IPR055210">
    <property type="entry name" value="CtpA/B_N"/>
</dbReference>
<dbReference type="GO" id="GO:0008236">
    <property type="term" value="F:serine-type peptidase activity"/>
    <property type="evidence" value="ECO:0007669"/>
    <property type="project" value="UniProtKB-KW"/>
</dbReference>
<dbReference type="NCBIfam" id="TIGR00225">
    <property type="entry name" value="prc"/>
    <property type="match status" value="1"/>
</dbReference>
<dbReference type="SUPFAM" id="SSF52096">
    <property type="entry name" value="ClpP/crotonase"/>
    <property type="match status" value="1"/>
</dbReference>
<dbReference type="Pfam" id="PF03572">
    <property type="entry name" value="Peptidase_S41"/>
    <property type="match status" value="1"/>
</dbReference>
<dbReference type="SMART" id="SM00228">
    <property type="entry name" value="PDZ"/>
    <property type="match status" value="1"/>
</dbReference>
<dbReference type="STRING" id="1797995.A2242_01335"/>
<dbReference type="InterPro" id="IPR004447">
    <property type="entry name" value="Peptidase_S41A"/>
</dbReference>
<dbReference type="InterPro" id="IPR029045">
    <property type="entry name" value="ClpP/crotonase-like_dom_sf"/>
</dbReference>
<protein>
    <recommendedName>
        <fullName evidence="7">PDZ domain-containing protein</fullName>
    </recommendedName>
</protein>
<dbReference type="GO" id="GO:0007165">
    <property type="term" value="P:signal transduction"/>
    <property type="evidence" value="ECO:0007669"/>
    <property type="project" value="TreeGrafter"/>
</dbReference>
<dbReference type="Gene3D" id="3.30.750.44">
    <property type="match status" value="1"/>
</dbReference>
<evidence type="ECO:0000256" key="2">
    <source>
        <dbReference type="ARBA" id="ARBA00022670"/>
    </source>
</evidence>
<dbReference type="Pfam" id="PF17820">
    <property type="entry name" value="PDZ_6"/>
    <property type="match status" value="1"/>
</dbReference>
<evidence type="ECO:0000259" key="7">
    <source>
        <dbReference type="PROSITE" id="PS50106"/>
    </source>
</evidence>
<dbReference type="PANTHER" id="PTHR32060">
    <property type="entry name" value="TAIL-SPECIFIC PROTEASE"/>
    <property type="match status" value="1"/>
</dbReference>
<dbReference type="GO" id="GO:0004175">
    <property type="term" value="F:endopeptidase activity"/>
    <property type="evidence" value="ECO:0007669"/>
    <property type="project" value="TreeGrafter"/>
</dbReference>
<evidence type="ECO:0000313" key="8">
    <source>
        <dbReference type="EMBL" id="OGF28381.1"/>
    </source>
</evidence>
<dbReference type="Gene3D" id="3.90.226.10">
    <property type="entry name" value="2-enoyl-CoA Hydratase, Chain A, domain 1"/>
    <property type="match status" value="1"/>
</dbReference>
<evidence type="ECO:0000256" key="6">
    <source>
        <dbReference type="SAM" id="Phobius"/>
    </source>
</evidence>
<evidence type="ECO:0000256" key="1">
    <source>
        <dbReference type="ARBA" id="ARBA00009179"/>
    </source>
</evidence>
<keyword evidence="6" id="KW-0812">Transmembrane</keyword>
<dbReference type="GO" id="GO:0030288">
    <property type="term" value="C:outer membrane-bounded periplasmic space"/>
    <property type="evidence" value="ECO:0007669"/>
    <property type="project" value="TreeGrafter"/>
</dbReference>
<dbReference type="Gene3D" id="2.30.42.10">
    <property type="match status" value="1"/>
</dbReference>
<sequence length="433" mass="47874">MSNFDFEIIKHDMLNFESQHHKRRKKIILAIVVLLLMASSFYGGIFLSKKTDIDNSLLNENTVFLGNILNLYQEQKRADLEADVDFNLFWSVWDTLKARYVDAAQLKDKELFYGAVRGMVAAVGDPYTVFMNPIITKEFNDDLKGTFEGIGAEIGIKNDVLTIIAPLTDMPAQKAGLRPGDKILKINGEDTAGILIDEAVTKIRGEKGTQVTLNIWREGFDETKDFTITRGTIIVKSVKWDMNDDNIMVITISHFNSDTEALFERAVQDTLKRNPQGIILDLRNDPGGFLDTAIEVASEWIEDGVIVSEQKSDGSKNDYLARGRARLGDYKTVVLVNKGSASASEIVAGALKDNGKAGIVGEQTFGKGSVQELVPLENGSSLKVTIAKWLTPNGVNISQEGIAPDESIEFTTEDYNAGKDPQMEKAVEILNNK</sequence>
<organism evidence="8 9">
    <name type="scientific">Candidatus Falkowbacteria bacterium RIFOXYA2_FULL_47_9</name>
    <dbReference type="NCBI Taxonomy" id="1797995"/>
    <lineage>
        <taxon>Bacteria</taxon>
        <taxon>Candidatus Falkowiibacteriota</taxon>
    </lineage>
</organism>
<dbReference type="GO" id="GO:0006508">
    <property type="term" value="P:proteolysis"/>
    <property type="evidence" value="ECO:0007669"/>
    <property type="project" value="UniProtKB-KW"/>
</dbReference>
<dbReference type="InterPro" id="IPR041489">
    <property type="entry name" value="PDZ_6"/>
</dbReference>
<keyword evidence="6" id="KW-1133">Transmembrane helix</keyword>
<dbReference type="Proteomes" id="UP000178925">
    <property type="component" value="Unassembled WGS sequence"/>
</dbReference>
<dbReference type="SUPFAM" id="SSF50156">
    <property type="entry name" value="PDZ domain-like"/>
    <property type="match status" value="1"/>
</dbReference>
<keyword evidence="3 5" id="KW-0378">Hydrolase</keyword>
<evidence type="ECO:0000256" key="4">
    <source>
        <dbReference type="ARBA" id="ARBA00022825"/>
    </source>
</evidence>
<reference evidence="8 9" key="1">
    <citation type="journal article" date="2016" name="Nat. Commun.">
        <title>Thousands of microbial genomes shed light on interconnected biogeochemical processes in an aquifer system.</title>
        <authorList>
            <person name="Anantharaman K."/>
            <person name="Brown C.T."/>
            <person name="Hug L.A."/>
            <person name="Sharon I."/>
            <person name="Castelle C.J."/>
            <person name="Probst A.J."/>
            <person name="Thomas B.C."/>
            <person name="Singh A."/>
            <person name="Wilkins M.J."/>
            <person name="Karaoz U."/>
            <person name="Brodie E.L."/>
            <person name="Williams K.H."/>
            <person name="Hubbard S.S."/>
            <person name="Banfield J.F."/>
        </authorList>
    </citation>
    <scope>NUCLEOTIDE SEQUENCE [LARGE SCALE GENOMIC DNA]</scope>
</reference>
<dbReference type="InterPro" id="IPR036034">
    <property type="entry name" value="PDZ_sf"/>
</dbReference>
<accession>A0A1F5SQA8</accession>
<dbReference type="CDD" id="cd07560">
    <property type="entry name" value="Peptidase_S41_CPP"/>
    <property type="match status" value="1"/>
</dbReference>
<dbReference type="EMBL" id="MFGC01000011">
    <property type="protein sequence ID" value="OGF28381.1"/>
    <property type="molecule type" value="Genomic_DNA"/>
</dbReference>
<dbReference type="PROSITE" id="PS50106">
    <property type="entry name" value="PDZ"/>
    <property type="match status" value="1"/>
</dbReference>
<gene>
    <name evidence="8" type="ORF">A2242_01335</name>
</gene>
<name>A0A1F5SQA8_9BACT</name>
<dbReference type="AlphaFoldDB" id="A0A1F5SQA8"/>
<comment type="similarity">
    <text evidence="1 5">Belongs to the peptidase S41A family.</text>
</comment>
<dbReference type="InterPro" id="IPR001478">
    <property type="entry name" value="PDZ"/>
</dbReference>